<comment type="caution">
    <text evidence="1">The sequence shown here is derived from an EMBL/GenBank/DDBJ whole genome shotgun (WGS) entry which is preliminary data.</text>
</comment>
<accession>A0A835HWJ3</accession>
<reference evidence="1 2" key="1">
    <citation type="submission" date="2020-10" db="EMBL/GenBank/DDBJ databases">
        <title>The Coptis chinensis genome and diversification of protoberbering-type alkaloids.</title>
        <authorList>
            <person name="Wang B."/>
            <person name="Shu S."/>
            <person name="Song C."/>
            <person name="Liu Y."/>
        </authorList>
    </citation>
    <scope>NUCLEOTIDE SEQUENCE [LARGE SCALE GENOMIC DNA]</scope>
    <source>
        <strain evidence="1">HL-2020</strain>
        <tissue evidence="1">Leaf</tissue>
    </source>
</reference>
<evidence type="ECO:0000313" key="2">
    <source>
        <dbReference type="Proteomes" id="UP000631114"/>
    </source>
</evidence>
<dbReference type="AlphaFoldDB" id="A0A835HWJ3"/>
<dbReference type="InterPro" id="IPR042160">
    <property type="entry name" value="HD-Zip_IV"/>
</dbReference>
<keyword evidence="2" id="KW-1185">Reference proteome</keyword>
<dbReference type="Proteomes" id="UP000631114">
    <property type="component" value="Unassembled WGS sequence"/>
</dbReference>
<dbReference type="OrthoDB" id="5973733at2759"/>
<dbReference type="PANTHER" id="PTHR45654:SF11">
    <property type="entry name" value="HOMEOBOX-LEUCINE ZIPPER PROTEIN HDG5"/>
    <property type="match status" value="1"/>
</dbReference>
<name>A0A835HWJ3_9MAGN</name>
<dbReference type="EMBL" id="JADFTS010000005">
    <property type="protein sequence ID" value="KAF9604588.1"/>
    <property type="molecule type" value="Genomic_DNA"/>
</dbReference>
<proteinExistence type="predicted"/>
<sequence>MVMGKHYACSDLLNAQQDRSNYVILKAENENLKNEGFRLEATLRSKSCPNCGGPAILGEMSFDEQHLRIENVKLKEEWCPRLRPCTFGVYSFLGFEQGLDFGSGKSVDITTKLFLLVYLDSRVGSCWCYYR</sequence>
<gene>
    <name evidence="1" type="ORF">IFM89_008032</name>
</gene>
<protein>
    <submittedName>
        <fullName evidence="1">Uncharacterized protein</fullName>
    </submittedName>
</protein>
<dbReference type="PANTHER" id="PTHR45654">
    <property type="entry name" value="HOMEOBOX-LEUCINE ZIPPER PROTEIN MERISTEM L1"/>
    <property type="match status" value="1"/>
</dbReference>
<evidence type="ECO:0000313" key="1">
    <source>
        <dbReference type="EMBL" id="KAF9604588.1"/>
    </source>
</evidence>
<organism evidence="1 2">
    <name type="scientific">Coptis chinensis</name>
    <dbReference type="NCBI Taxonomy" id="261450"/>
    <lineage>
        <taxon>Eukaryota</taxon>
        <taxon>Viridiplantae</taxon>
        <taxon>Streptophyta</taxon>
        <taxon>Embryophyta</taxon>
        <taxon>Tracheophyta</taxon>
        <taxon>Spermatophyta</taxon>
        <taxon>Magnoliopsida</taxon>
        <taxon>Ranunculales</taxon>
        <taxon>Ranunculaceae</taxon>
        <taxon>Coptidoideae</taxon>
        <taxon>Coptis</taxon>
    </lineage>
</organism>